<reference evidence="2" key="1">
    <citation type="submission" date="2023-10" db="EMBL/GenBank/DDBJ databases">
        <authorList>
            <person name="Chen Y."/>
            <person name="Shah S."/>
            <person name="Dougan E. K."/>
            <person name="Thang M."/>
            <person name="Chan C."/>
        </authorList>
    </citation>
    <scope>NUCLEOTIDE SEQUENCE [LARGE SCALE GENOMIC DNA]</scope>
</reference>
<evidence type="ECO:0000313" key="3">
    <source>
        <dbReference type="Proteomes" id="UP001189429"/>
    </source>
</evidence>
<gene>
    <name evidence="2" type="ORF">PCOR1329_LOCUS29559</name>
</gene>
<evidence type="ECO:0000259" key="1">
    <source>
        <dbReference type="Pfam" id="PF18922"/>
    </source>
</evidence>
<dbReference type="InterPro" id="IPR043729">
    <property type="entry name" value="DUF5672"/>
</dbReference>
<organism evidence="2 3">
    <name type="scientific">Prorocentrum cordatum</name>
    <dbReference type="NCBI Taxonomy" id="2364126"/>
    <lineage>
        <taxon>Eukaryota</taxon>
        <taxon>Sar</taxon>
        <taxon>Alveolata</taxon>
        <taxon>Dinophyceae</taxon>
        <taxon>Prorocentrales</taxon>
        <taxon>Prorocentraceae</taxon>
        <taxon>Prorocentrum</taxon>
    </lineage>
</organism>
<dbReference type="EMBL" id="CAUYUJ010011115">
    <property type="protein sequence ID" value="CAK0831123.1"/>
    <property type="molecule type" value="Genomic_DNA"/>
</dbReference>
<feature type="domain" description="DUF5672" evidence="1">
    <location>
        <begin position="57"/>
        <end position="186"/>
    </location>
</feature>
<evidence type="ECO:0000313" key="2">
    <source>
        <dbReference type="EMBL" id="CAK0831123.1"/>
    </source>
</evidence>
<name>A0ABN9SHH7_9DINO</name>
<accession>A0ABN9SHH7</accession>
<comment type="caution">
    <text evidence="2">The sequence shown here is derived from an EMBL/GenBank/DDBJ whole genome shotgun (WGS) entry which is preliminary data.</text>
</comment>
<proteinExistence type="predicted"/>
<dbReference type="Pfam" id="PF18922">
    <property type="entry name" value="DUF5672"/>
    <property type="match status" value="1"/>
</dbReference>
<protein>
    <recommendedName>
        <fullName evidence="1">DUF5672 domain-containing protein</fullName>
    </recommendedName>
</protein>
<keyword evidence="3" id="KW-1185">Reference proteome</keyword>
<dbReference type="Proteomes" id="UP001189429">
    <property type="component" value="Unassembled WGS sequence"/>
</dbReference>
<sequence length="215" mass="24239">RLGPKWGLAVYYCKEEEKEALSEALGRPENVVWAPIYLRRSDTAEPERIPELGRIQFSYYLLSMDFWKMIPEKMEHVLIFGDDSIVLKGNGCIDKFIGYDYVGAPWHPDQKNMPQYGGNGGFRLVRRSSSVASITGATPLISKMRGVAPGRQRVHEDEAFVKLLHDMNGSFPDREAAASFAVETVMHPGPCAIHKPWLYQNATNMHLLLNSADLD</sequence>
<feature type="non-terminal residue" evidence="2">
    <location>
        <position position="1"/>
    </location>
</feature>